<evidence type="ECO:0000256" key="1">
    <source>
        <dbReference type="ARBA" id="ARBA00004196"/>
    </source>
</evidence>
<dbReference type="AlphaFoldDB" id="A0A1G8P818"/>
<gene>
    <name evidence="8" type="ORF">SAMN05421804_10521</name>
</gene>
<dbReference type="Gene3D" id="3.40.190.10">
    <property type="entry name" value="Periplasmic binding protein-like II"/>
    <property type="match status" value="2"/>
</dbReference>
<dbReference type="InterPro" id="IPR001320">
    <property type="entry name" value="Iontro_rcpt_C"/>
</dbReference>
<name>A0A1G8P818_9CLOT</name>
<dbReference type="PANTHER" id="PTHR35936">
    <property type="entry name" value="MEMBRANE-BOUND LYTIC MUREIN TRANSGLYCOSYLASE F"/>
    <property type="match status" value="1"/>
</dbReference>
<evidence type="ECO:0000259" key="6">
    <source>
        <dbReference type="SMART" id="SM00062"/>
    </source>
</evidence>
<dbReference type="PANTHER" id="PTHR35936:SF17">
    <property type="entry name" value="ARGININE-BINDING EXTRACELLULAR PROTEIN ARTP"/>
    <property type="match status" value="1"/>
</dbReference>
<organism evidence="8 9">
    <name type="scientific">Proteiniclasticum ruminis</name>
    <dbReference type="NCBI Taxonomy" id="398199"/>
    <lineage>
        <taxon>Bacteria</taxon>
        <taxon>Bacillati</taxon>
        <taxon>Bacillota</taxon>
        <taxon>Clostridia</taxon>
        <taxon>Eubacteriales</taxon>
        <taxon>Clostridiaceae</taxon>
        <taxon>Proteiniclasticum</taxon>
    </lineage>
</organism>
<evidence type="ECO:0000256" key="3">
    <source>
        <dbReference type="ARBA" id="ARBA00022729"/>
    </source>
</evidence>
<dbReference type="Proteomes" id="UP000183255">
    <property type="component" value="Unassembled WGS sequence"/>
</dbReference>
<proteinExistence type="inferred from homology"/>
<feature type="signal peptide" evidence="5">
    <location>
        <begin position="1"/>
        <end position="21"/>
    </location>
</feature>
<accession>A0A1G8P818</accession>
<dbReference type="InterPro" id="IPR018313">
    <property type="entry name" value="SBP_3_CS"/>
</dbReference>
<dbReference type="GO" id="GO:0016020">
    <property type="term" value="C:membrane"/>
    <property type="evidence" value="ECO:0007669"/>
    <property type="project" value="InterPro"/>
</dbReference>
<evidence type="ECO:0000256" key="2">
    <source>
        <dbReference type="ARBA" id="ARBA00010333"/>
    </source>
</evidence>
<sequence>MKKAKYAALALSLLLVTGVLAGCGEKSTGEGGQTVLKIGTDPTYPPFEYTNDKNELIGFDIDLANAIGEKLGMEVEFVPTAFDGIFTGMNSGAYDVIMAAVSMTPKRLETMLFSKPYLANGQVILNRKDDAALSSLEELKGINVGVQLGTTADTATAKYAEEVGFEVTKYDEIIQTFSAMKAGHVDAIAVDYAVAIEYVASEPESYQISPVMLTNEPIAVAIKKDKAELQEKINGALLELKEEGKLKELSEKWMGGDYTSNIDEELNVVE</sequence>
<feature type="domain" description="Solute-binding protein family 3/N-terminal" evidence="6">
    <location>
        <begin position="35"/>
        <end position="257"/>
    </location>
</feature>
<dbReference type="SUPFAM" id="SSF53850">
    <property type="entry name" value="Periplasmic binding protein-like II"/>
    <property type="match status" value="1"/>
</dbReference>
<dbReference type="InterPro" id="IPR001638">
    <property type="entry name" value="Solute-binding_3/MltF_N"/>
</dbReference>
<protein>
    <submittedName>
        <fullName evidence="8">Polar amino acid transport system substrate-binding protein</fullName>
    </submittedName>
</protein>
<dbReference type="EMBL" id="FNDZ01000005">
    <property type="protein sequence ID" value="SDI88643.1"/>
    <property type="molecule type" value="Genomic_DNA"/>
</dbReference>
<feature type="chain" id="PRO_5039399368" evidence="5">
    <location>
        <begin position="22"/>
        <end position="270"/>
    </location>
</feature>
<dbReference type="RefSeq" id="WP_031576658.1">
    <property type="nucleotide sequence ID" value="NZ_FNDZ01000005.1"/>
</dbReference>
<keyword evidence="3 5" id="KW-0732">Signal</keyword>
<evidence type="ECO:0000256" key="4">
    <source>
        <dbReference type="RuleBase" id="RU003744"/>
    </source>
</evidence>
<comment type="similarity">
    <text evidence="2 4">Belongs to the bacterial solute-binding protein 3 family.</text>
</comment>
<evidence type="ECO:0000313" key="8">
    <source>
        <dbReference type="EMBL" id="SDI88643.1"/>
    </source>
</evidence>
<dbReference type="PROSITE" id="PS51257">
    <property type="entry name" value="PROKAR_LIPOPROTEIN"/>
    <property type="match status" value="1"/>
</dbReference>
<dbReference type="SMART" id="SM00062">
    <property type="entry name" value="PBPb"/>
    <property type="match status" value="1"/>
</dbReference>
<dbReference type="PROSITE" id="PS01039">
    <property type="entry name" value="SBP_BACTERIAL_3"/>
    <property type="match status" value="1"/>
</dbReference>
<dbReference type="SMART" id="SM00079">
    <property type="entry name" value="PBPe"/>
    <property type="match status" value="1"/>
</dbReference>
<feature type="domain" description="Ionotropic glutamate receptor C-terminal" evidence="7">
    <location>
        <begin position="35"/>
        <end position="256"/>
    </location>
</feature>
<dbReference type="GO" id="GO:0030313">
    <property type="term" value="C:cell envelope"/>
    <property type="evidence" value="ECO:0007669"/>
    <property type="project" value="UniProtKB-SubCell"/>
</dbReference>
<evidence type="ECO:0000259" key="7">
    <source>
        <dbReference type="SMART" id="SM00079"/>
    </source>
</evidence>
<dbReference type="Pfam" id="PF00497">
    <property type="entry name" value="SBP_bac_3"/>
    <property type="match status" value="1"/>
</dbReference>
<dbReference type="GO" id="GO:0015276">
    <property type="term" value="F:ligand-gated monoatomic ion channel activity"/>
    <property type="evidence" value="ECO:0007669"/>
    <property type="project" value="InterPro"/>
</dbReference>
<dbReference type="CDD" id="cd13530">
    <property type="entry name" value="PBP2_peptides_like"/>
    <property type="match status" value="1"/>
</dbReference>
<evidence type="ECO:0000313" key="9">
    <source>
        <dbReference type="Proteomes" id="UP000183255"/>
    </source>
</evidence>
<evidence type="ECO:0000256" key="5">
    <source>
        <dbReference type="SAM" id="SignalP"/>
    </source>
</evidence>
<reference evidence="8 9" key="1">
    <citation type="submission" date="2016-10" db="EMBL/GenBank/DDBJ databases">
        <authorList>
            <person name="de Groot N.N."/>
        </authorList>
    </citation>
    <scope>NUCLEOTIDE SEQUENCE [LARGE SCALE GENOMIC DNA]</scope>
    <source>
        <strain evidence="8 9">CGMCC 1.5058</strain>
    </source>
</reference>
<comment type="subcellular location">
    <subcellularLocation>
        <location evidence="1">Cell envelope</location>
    </subcellularLocation>
</comment>